<evidence type="ECO:0000313" key="4">
    <source>
        <dbReference type="Proteomes" id="UP000193466"/>
    </source>
</evidence>
<sequence>MINILLIILCLLIAALMGLSFLISIDKAFFDSIIVVITLIGLILNHLSSDDNSCIRKSMQKSATCFVMVIGSIIGILGVIWIIVSLISIFIYHKEVPYFHWVLGCLSVIIGSVVWLMKDKLKNSKGLSFAIYFLFILVIYIIFLFNDTATQSTLNNLKRLF</sequence>
<reference evidence="2 4" key="1">
    <citation type="submission" date="2017-01" db="EMBL/GenBank/DDBJ databases">
        <authorList>
            <person name="Wolfgang W.J."/>
            <person name="Cole J."/>
            <person name="Wroblewski D."/>
            <person name="Mcginnis J."/>
            <person name="Musser K.A."/>
        </authorList>
    </citation>
    <scope>NUCLEOTIDE SEQUENCE [LARGE SCALE GENOMIC DNA]</scope>
    <source>
        <strain evidence="2 4">DSM 21643</strain>
    </source>
</reference>
<feature type="transmembrane region" description="Helical" evidence="1">
    <location>
        <begin position="129"/>
        <end position="146"/>
    </location>
</feature>
<dbReference type="Proteomes" id="UP000193466">
    <property type="component" value="Unassembled WGS sequence"/>
</dbReference>
<gene>
    <name evidence="2" type="ORF">BWD10_08325</name>
    <name evidence="3" type="ORF">SAMEA4504057_00358</name>
</gene>
<dbReference type="RefSeq" id="WP_085363924.1">
    <property type="nucleotide sequence ID" value="NZ_LT906434.1"/>
</dbReference>
<keyword evidence="1" id="KW-0472">Membrane</keyword>
<feature type="transmembrane region" description="Helical" evidence="1">
    <location>
        <begin position="28"/>
        <end position="45"/>
    </location>
</feature>
<evidence type="ECO:0000313" key="2">
    <source>
        <dbReference type="EMBL" id="OSI09606.1"/>
    </source>
</evidence>
<protein>
    <recommendedName>
        <fullName evidence="6">Integral membrane protein</fullName>
    </recommendedName>
</protein>
<organism evidence="3 5">
    <name type="scientific">Neisseria zoodegmatis</name>
    <dbReference type="NCBI Taxonomy" id="326523"/>
    <lineage>
        <taxon>Bacteria</taxon>
        <taxon>Pseudomonadati</taxon>
        <taxon>Pseudomonadota</taxon>
        <taxon>Betaproteobacteria</taxon>
        <taxon>Neisseriales</taxon>
        <taxon>Neisseriaceae</taxon>
        <taxon>Neisseria</taxon>
    </lineage>
</organism>
<feature type="transmembrane region" description="Helical" evidence="1">
    <location>
        <begin position="66"/>
        <end position="92"/>
    </location>
</feature>
<evidence type="ECO:0000313" key="5">
    <source>
        <dbReference type="Proteomes" id="UP000215033"/>
    </source>
</evidence>
<dbReference type="AlphaFoldDB" id="A0AB38DNX2"/>
<evidence type="ECO:0000256" key="1">
    <source>
        <dbReference type="SAM" id="Phobius"/>
    </source>
</evidence>
<proteinExistence type="predicted"/>
<accession>A0AB38DNX2</accession>
<dbReference type="EMBL" id="MTBM01000011">
    <property type="protein sequence ID" value="OSI09606.1"/>
    <property type="molecule type" value="Genomic_DNA"/>
</dbReference>
<dbReference type="EMBL" id="LT906434">
    <property type="protein sequence ID" value="SNU78875.1"/>
    <property type="molecule type" value="Genomic_DNA"/>
</dbReference>
<keyword evidence="4" id="KW-1185">Reference proteome</keyword>
<evidence type="ECO:0000313" key="3">
    <source>
        <dbReference type="EMBL" id="SNU78875.1"/>
    </source>
</evidence>
<keyword evidence="1" id="KW-1133">Transmembrane helix</keyword>
<feature type="transmembrane region" description="Helical" evidence="1">
    <location>
        <begin position="98"/>
        <end position="117"/>
    </location>
</feature>
<name>A0AB38DNX2_9NEIS</name>
<reference evidence="3 5" key="2">
    <citation type="submission" date="2017-06" db="EMBL/GenBank/DDBJ databases">
        <authorList>
            <consortium name="Pathogen Informatics"/>
        </authorList>
    </citation>
    <scope>NUCLEOTIDE SEQUENCE [LARGE SCALE GENOMIC DNA]</scope>
    <source>
        <strain evidence="3 5">NCTC12230</strain>
    </source>
</reference>
<dbReference type="Proteomes" id="UP000215033">
    <property type="component" value="Chromosome 1"/>
</dbReference>
<evidence type="ECO:0008006" key="6">
    <source>
        <dbReference type="Google" id="ProtNLM"/>
    </source>
</evidence>
<dbReference type="KEGG" id="nzo:SAMEA4504057_0358"/>
<keyword evidence="1" id="KW-0812">Transmembrane</keyword>